<dbReference type="Pfam" id="PF13328">
    <property type="entry name" value="HD_4"/>
    <property type="match status" value="1"/>
</dbReference>
<organism evidence="2 3">
    <name type="scientific">Erwinia phage pEa_SNUABM_35</name>
    <dbReference type="NCBI Taxonomy" id="2869557"/>
    <lineage>
        <taxon>Viruses</taxon>
        <taxon>Duplodnaviria</taxon>
        <taxon>Heunggongvirae</taxon>
        <taxon>Uroviricota</taxon>
        <taxon>Caudoviricetes</taxon>
        <taxon>Alexandravirus</taxon>
        <taxon>Alexandravirus SNUABM35</taxon>
    </lineage>
</organism>
<gene>
    <name evidence="2" type="ORF">pEaSNUABM35_00060</name>
</gene>
<proteinExistence type="predicted"/>
<dbReference type="EMBL" id="MZ443788">
    <property type="protein sequence ID" value="QZE59977.1"/>
    <property type="molecule type" value="Genomic_DNA"/>
</dbReference>
<evidence type="ECO:0000313" key="2">
    <source>
        <dbReference type="EMBL" id="QZE59977.1"/>
    </source>
</evidence>
<feature type="domain" description="HD/PDEase" evidence="1">
    <location>
        <begin position="22"/>
        <end position="131"/>
    </location>
</feature>
<dbReference type="Proteomes" id="UP000827806">
    <property type="component" value="Segment"/>
</dbReference>
<evidence type="ECO:0000313" key="3">
    <source>
        <dbReference type="Proteomes" id="UP000827806"/>
    </source>
</evidence>
<dbReference type="InterPro" id="IPR052194">
    <property type="entry name" value="MESH1"/>
</dbReference>
<reference evidence="2 3" key="1">
    <citation type="submission" date="2021-06" db="EMBL/GenBank/DDBJ databases">
        <title>Complete genome sequence of Erwinia phage pEa_SNUABM_35.</title>
        <authorList>
            <person name="Kim S.G."/>
            <person name="Park S.C."/>
        </authorList>
    </citation>
    <scope>NUCLEOTIDE SEQUENCE [LARGE SCALE GENOMIC DNA]</scope>
</reference>
<dbReference type="SMART" id="SM00471">
    <property type="entry name" value="HDc"/>
    <property type="match status" value="1"/>
</dbReference>
<dbReference type="Gene3D" id="1.10.3210.10">
    <property type="entry name" value="Hypothetical protein af1432"/>
    <property type="match status" value="1"/>
</dbReference>
<name>A0AAE7XPJ0_9CAUD</name>
<dbReference type="SUPFAM" id="SSF109604">
    <property type="entry name" value="HD-domain/PDEase-like"/>
    <property type="match status" value="1"/>
</dbReference>
<accession>A0AAE7XPJ0</accession>
<evidence type="ECO:0000259" key="1">
    <source>
        <dbReference type="SMART" id="SM00471"/>
    </source>
</evidence>
<dbReference type="GO" id="GO:0008893">
    <property type="term" value="F:guanosine-3',5'-bis(diphosphate) 3'-diphosphatase activity"/>
    <property type="evidence" value="ECO:0007669"/>
    <property type="project" value="TreeGrafter"/>
</dbReference>
<dbReference type="PANTHER" id="PTHR46246">
    <property type="entry name" value="GUANOSINE-3',5'-BIS(DIPHOSPHATE) 3'-PYROPHOSPHOHYDROLASE MESH1"/>
    <property type="match status" value="1"/>
</dbReference>
<sequence>MLTNIARLVATQAHEGQFRKFNGEPYINHPERVSAWLAQFNVGELIEAGALCHDVLEDCDVSHNTLSLLVDMPVADLVQEVTNRTYPEGTPRIKKFWGNIVKLITASHQAQTLKCGDCYDNCKDVYEKDPVYGAQYIAEKFFLVCLFTRAQADVKQALLDLLNDIYHNRMTDEHRTYAWEYLGRLDAECPIEYRQLYEETSREARSLSRAGLVFGDHNGTAPTSV</sequence>
<protein>
    <recommendedName>
        <fullName evidence="1">HD/PDEase domain-containing protein</fullName>
    </recommendedName>
</protein>
<dbReference type="PANTHER" id="PTHR46246:SF1">
    <property type="entry name" value="GUANOSINE-3',5'-BIS(DIPHOSPHATE) 3'-PYROPHOSPHOHYDROLASE MESH1"/>
    <property type="match status" value="1"/>
</dbReference>
<dbReference type="InterPro" id="IPR003607">
    <property type="entry name" value="HD/PDEase_dom"/>
</dbReference>
<keyword evidence="3" id="KW-1185">Reference proteome</keyword>